<dbReference type="EC" id="2.7.11.1" evidence="2"/>
<evidence type="ECO:0000256" key="1">
    <source>
        <dbReference type="ARBA" id="ARBA00004167"/>
    </source>
</evidence>
<dbReference type="Pfam" id="PF22936">
    <property type="entry name" value="Pol_BBD"/>
    <property type="match status" value="1"/>
</dbReference>
<organism evidence="11 12">
    <name type="scientific">Trifolium pratense</name>
    <name type="common">Red clover</name>
    <dbReference type="NCBI Taxonomy" id="57577"/>
    <lineage>
        <taxon>Eukaryota</taxon>
        <taxon>Viridiplantae</taxon>
        <taxon>Streptophyta</taxon>
        <taxon>Embryophyta</taxon>
        <taxon>Tracheophyta</taxon>
        <taxon>Spermatophyta</taxon>
        <taxon>Magnoliopsida</taxon>
        <taxon>eudicotyledons</taxon>
        <taxon>Gunneridae</taxon>
        <taxon>Pentapetalae</taxon>
        <taxon>rosids</taxon>
        <taxon>fabids</taxon>
        <taxon>Fabales</taxon>
        <taxon>Fabaceae</taxon>
        <taxon>Papilionoideae</taxon>
        <taxon>50 kb inversion clade</taxon>
        <taxon>NPAAA clade</taxon>
        <taxon>Hologalegina</taxon>
        <taxon>IRL clade</taxon>
        <taxon>Trifolieae</taxon>
        <taxon>Trifolium</taxon>
    </lineage>
</organism>
<sequence>MPSLLTILHILQFIILLKLIQIPLYLSSNEGCENLFTCGNITNIGFPFWGANRPKECGYPLLNLTCIKNISYITINDVEYQVLEANPDLQTLRITREDSFQEGLCPPKHVSTTLDTDLFVYGSNYINLTLFYGCPPSITFPSHSGQFQCHSNGYSDDIVYTWFGPNIGPLAFPCQDNMTVPVSNSLFDISNFAKIQSAIKDGFVVRWIAGIEDCVKCQNSGGFCGYDWISKQTTCYCRDQSCSNFIPVSNTPSDNERGGDNQWYLDSGASNHMCGRRSMFVELDELVNGNVAFGDESKVAVKCKGNVLIRLKNGDHQFISNVFYVLNMKSNILSLGQLLEK</sequence>
<keyword evidence="11" id="KW-0675">Receptor</keyword>
<dbReference type="InterPro" id="IPR025287">
    <property type="entry name" value="WAK_GUB"/>
</dbReference>
<comment type="subcellular location">
    <subcellularLocation>
        <location evidence="1">Membrane</location>
        <topology evidence="1">Single-pass membrane protein</topology>
    </subcellularLocation>
</comment>
<dbReference type="Proteomes" id="UP000236291">
    <property type="component" value="Unassembled WGS sequence"/>
</dbReference>
<comment type="catalytic activity">
    <reaction evidence="5">
        <text>L-threonyl-[protein] + ATP = O-phospho-L-threonyl-[protein] + ADP + H(+)</text>
        <dbReference type="Rhea" id="RHEA:46608"/>
        <dbReference type="Rhea" id="RHEA-COMP:11060"/>
        <dbReference type="Rhea" id="RHEA-COMP:11605"/>
        <dbReference type="ChEBI" id="CHEBI:15378"/>
        <dbReference type="ChEBI" id="CHEBI:30013"/>
        <dbReference type="ChEBI" id="CHEBI:30616"/>
        <dbReference type="ChEBI" id="CHEBI:61977"/>
        <dbReference type="ChEBI" id="CHEBI:456216"/>
        <dbReference type="EC" id="2.7.11.1"/>
    </reaction>
</comment>
<keyword evidence="11" id="KW-0808">Transferase</keyword>
<dbReference type="GO" id="GO:0030247">
    <property type="term" value="F:polysaccharide binding"/>
    <property type="evidence" value="ECO:0007669"/>
    <property type="project" value="InterPro"/>
</dbReference>
<reference evidence="11 12" key="1">
    <citation type="journal article" date="2014" name="Am. J. Bot.">
        <title>Genome assembly and annotation for red clover (Trifolium pratense; Fabaceae).</title>
        <authorList>
            <person name="Istvanek J."/>
            <person name="Jaros M."/>
            <person name="Krenek A."/>
            <person name="Repkova J."/>
        </authorList>
    </citation>
    <scope>NUCLEOTIDE SEQUENCE [LARGE SCALE GENOMIC DNA]</scope>
    <source>
        <strain evidence="12">cv. Tatra</strain>
        <tissue evidence="11">Young leaves</tissue>
    </source>
</reference>
<dbReference type="InterPro" id="IPR054722">
    <property type="entry name" value="PolX-like_BBD"/>
</dbReference>
<dbReference type="ExpressionAtlas" id="A0A2K3LZ87">
    <property type="expression patterns" value="baseline"/>
</dbReference>
<gene>
    <name evidence="11" type="ORF">L195_g039893</name>
</gene>
<keyword evidence="4" id="KW-0325">Glycoprotein</keyword>
<evidence type="ECO:0000256" key="7">
    <source>
        <dbReference type="SAM" id="SignalP"/>
    </source>
</evidence>
<evidence type="ECO:0000256" key="2">
    <source>
        <dbReference type="ARBA" id="ARBA00012513"/>
    </source>
</evidence>
<evidence type="ECO:0000313" key="12">
    <source>
        <dbReference type="Proteomes" id="UP000236291"/>
    </source>
</evidence>
<evidence type="ECO:0000256" key="3">
    <source>
        <dbReference type="ARBA" id="ARBA00022729"/>
    </source>
</evidence>
<evidence type="ECO:0000256" key="6">
    <source>
        <dbReference type="ARBA" id="ARBA00048679"/>
    </source>
</evidence>
<feature type="chain" id="PRO_5014403686" description="non-specific serine/threonine protein kinase" evidence="7">
    <location>
        <begin position="28"/>
        <end position="341"/>
    </location>
</feature>
<evidence type="ECO:0000313" key="11">
    <source>
        <dbReference type="EMBL" id="PNX83844.1"/>
    </source>
</evidence>
<feature type="domain" description="Retrovirus-related Pol polyprotein from transposon TNT 1-94-like beta-barrel" evidence="10">
    <location>
        <begin position="263"/>
        <end position="341"/>
    </location>
</feature>
<feature type="non-terminal residue" evidence="11">
    <location>
        <position position="341"/>
    </location>
</feature>
<evidence type="ECO:0000259" key="8">
    <source>
        <dbReference type="Pfam" id="PF13947"/>
    </source>
</evidence>
<feature type="signal peptide" evidence="7">
    <location>
        <begin position="1"/>
        <end position="27"/>
    </location>
</feature>
<dbReference type="GO" id="GO:0016020">
    <property type="term" value="C:membrane"/>
    <property type="evidence" value="ECO:0007669"/>
    <property type="project" value="UniProtKB-SubCell"/>
</dbReference>
<dbReference type="Pfam" id="PF14380">
    <property type="entry name" value="WAK_assoc"/>
    <property type="match status" value="1"/>
</dbReference>
<name>A0A2K3LZ87_TRIPR</name>
<comment type="caution">
    <text evidence="11">The sequence shown here is derived from an EMBL/GenBank/DDBJ whole genome shotgun (WGS) entry which is preliminary data.</text>
</comment>
<dbReference type="Pfam" id="PF13947">
    <property type="entry name" value="GUB_WAK_bind"/>
    <property type="match status" value="1"/>
</dbReference>
<keyword evidence="11" id="KW-0418">Kinase</keyword>
<dbReference type="PANTHER" id="PTHR33138:SF11">
    <property type="entry name" value="KINASE-LIKE PROTEIN"/>
    <property type="match status" value="1"/>
</dbReference>
<dbReference type="EMBL" id="ASHM01045029">
    <property type="protein sequence ID" value="PNX83844.1"/>
    <property type="molecule type" value="Genomic_DNA"/>
</dbReference>
<protein>
    <recommendedName>
        <fullName evidence="2">non-specific serine/threonine protein kinase</fullName>
        <ecNumber evidence="2">2.7.11.1</ecNumber>
    </recommendedName>
</protein>
<keyword evidence="3 7" id="KW-0732">Signal</keyword>
<accession>A0A2K3LZ87</accession>
<dbReference type="InterPro" id="IPR032872">
    <property type="entry name" value="WAK_assoc_C"/>
</dbReference>
<dbReference type="STRING" id="57577.A0A2K3LZ87"/>
<dbReference type="PANTHER" id="PTHR33138">
    <property type="entry name" value="OS01G0690200 PROTEIN"/>
    <property type="match status" value="1"/>
</dbReference>
<comment type="catalytic activity">
    <reaction evidence="6">
        <text>L-seryl-[protein] + ATP = O-phospho-L-seryl-[protein] + ADP + H(+)</text>
        <dbReference type="Rhea" id="RHEA:17989"/>
        <dbReference type="Rhea" id="RHEA-COMP:9863"/>
        <dbReference type="Rhea" id="RHEA-COMP:11604"/>
        <dbReference type="ChEBI" id="CHEBI:15378"/>
        <dbReference type="ChEBI" id="CHEBI:29999"/>
        <dbReference type="ChEBI" id="CHEBI:30616"/>
        <dbReference type="ChEBI" id="CHEBI:83421"/>
        <dbReference type="ChEBI" id="CHEBI:456216"/>
        <dbReference type="EC" id="2.7.11.1"/>
    </reaction>
</comment>
<reference evidence="11 12" key="2">
    <citation type="journal article" date="2017" name="Front. Plant Sci.">
        <title>Gene Classification and Mining of Molecular Markers Useful in Red Clover (Trifolium pratense) Breeding.</title>
        <authorList>
            <person name="Istvanek J."/>
            <person name="Dluhosova J."/>
            <person name="Dluhos P."/>
            <person name="Patkova L."/>
            <person name="Nedelnik J."/>
            <person name="Repkova J."/>
        </authorList>
    </citation>
    <scope>NUCLEOTIDE SEQUENCE [LARGE SCALE GENOMIC DNA]</scope>
    <source>
        <strain evidence="12">cv. Tatra</strain>
        <tissue evidence="11">Young leaves</tissue>
    </source>
</reference>
<evidence type="ECO:0000259" key="10">
    <source>
        <dbReference type="Pfam" id="PF22936"/>
    </source>
</evidence>
<feature type="domain" description="Wall-associated receptor kinase C-terminal" evidence="9">
    <location>
        <begin position="173"/>
        <end position="240"/>
    </location>
</feature>
<proteinExistence type="predicted"/>
<dbReference type="AlphaFoldDB" id="A0A2K3LZ87"/>
<evidence type="ECO:0000256" key="4">
    <source>
        <dbReference type="ARBA" id="ARBA00023180"/>
    </source>
</evidence>
<evidence type="ECO:0000256" key="5">
    <source>
        <dbReference type="ARBA" id="ARBA00047899"/>
    </source>
</evidence>
<evidence type="ECO:0000259" key="9">
    <source>
        <dbReference type="Pfam" id="PF14380"/>
    </source>
</evidence>
<feature type="domain" description="Wall-associated receptor kinase galacturonan-binding" evidence="8">
    <location>
        <begin position="32"/>
        <end position="96"/>
    </location>
</feature>
<dbReference type="GO" id="GO:0004674">
    <property type="term" value="F:protein serine/threonine kinase activity"/>
    <property type="evidence" value="ECO:0007669"/>
    <property type="project" value="UniProtKB-EC"/>
</dbReference>